<dbReference type="GO" id="GO:0005576">
    <property type="term" value="C:extracellular region"/>
    <property type="evidence" value="ECO:0007669"/>
    <property type="project" value="UniProtKB-SubCell"/>
</dbReference>
<dbReference type="PROSITE" id="PS00138">
    <property type="entry name" value="SUBTILASE_SER"/>
    <property type="match status" value="1"/>
</dbReference>
<evidence type="ECO:0000256" key="3">
    <source>
        <dbReference type="ARBA" id="ARBA00022525"/>
    </source>
</evidence>
<dbReference type="Pfam" id="PF22148">
    <property type="entry name" value="Fervidolysin_NPro-like"/>
    <property type="match status" value="1"/>
</dbReference>
<dbReference type="Pfam" id="PF00082">
    <property type="entry name" value="Peptidase_S8"/>
    <property type="match status" value="1"/>
</dbReference>
<evidence type="ECO:0000259" key="11">
    <source>
        <dbReference type="Pfam" id="PF22148"/>
    </source>
</evidence>
<dbReference type="InterPro" id="IPR034084">
    <property type="entry name" value="Thermitase-like_dom"/>
</dbReference>
<feature type="region of interest" description="Disordered" evidence="9">
    <location>
        <begin position="621"/>
        <end position="642"/>
    </location>
</feature>
<feature type="active site" description="Charge relay system" evidence="7">
    <location>
        <position position="409"/>
    </location>
</feature>
<feature type="domain" description="Fervidolysin-like N-terminal prodomain" evidence="11">
    <location>
        <begin position="258"/>
        <end position="331"/>
    </location>
</feature>
<dbReference type="PANTHER" id="PTHR43806">
    <property type="entry name" value="PEPTIDASE S8"/>
    <property type="match status" value="1"/>
</dbReference>
<evidence type="ECO:0000256" key="7">
    <source>
        <dbReference type="PROSITE-ProRule" id="PRU01240"/>
    </source>
</evidence>
<dbReference type="GO" id="GO:0006508">
    <property type="term" value="P:proteolysis"/>
    <property type="evidence" value="ECO:0007669"/>
    <property type="project" value="UniProtKB-KW"/>
</dbReference>
<reference evidence="12 13" key="1">
    <citation type="submission" date="2020-08" db="EMBL/GenBank/DDBJ databases">
        <title>Complete Genome Sequence of Effusibacillus dendaii Strain skT53, Isolated from Farmland soil.</title>
        <authorList>
            <person name="Konishi T."/>
            <person name="Kawasaki H."/>
        </authorList>
    </citation>
    <scope>NUCLEOTIDE SEQUENCE [LARGE SCALE GENOMIC DNA]</scope>
    <source>
        <strain evidence="13">skT53</strain>
    </source>
</reference>
<evidence type="ECO:0000259" key="10">
    <source>
        <dbReference type="Pfam" id="PF00082"/>
    </source>
</evidence>
<feature type="domain" description="Peptidase S8/S53" evidence="10">
    <location>
        <begin position="369"/>
        <end position="611"/>
    </location>
</feature>
<sequence length="655" mass="71859">MKRYVWGSLTAALLVAMTAILGPRPFHLSLQNPPRIAELHRGNGPHLLNSANRTDMRAHVTGTQTRADIAAQDMAVTTALCIRDCRTVLQHLANLLDHTTDAALRQKLITDALQEHRQFRSIVLRLPDGKNVSTGVSGQSQRLQESVQGVQKTGQFYATDLYEDKTKQNKLFVSMAVPMMHQYRSTGILAAEVEMGFLRDVADHVDGRMGTQTHLNTKDGEQVLFHPEQPPAIGGAKVASKDVDGTRWNTASHMIQSASQDGQPKRIHNEVVVQFHQEPDAAALQKILSDIDGKLVKRNHIPSFVFRSHSQSADQMIAYFKKMNVKMVEPNKKMRNNEVPNDPLYPRYQWNFPKIQIEHAWKYTTGNSHTIIAVVDTGVDADHPEFEGQLVAGHNMIDDSDNTADDNGHGTHVAGVIVARTNNVEGVAGMNWNSKVMPVKALDTDGSGTVYDIADGIRWAADHGAEVINLSLGEYENSSYLEQAIQYATSKDVLVVAAMGNDDTDKPSYPAAYPNVLAVTAVDQDGKRATFSNYGGHAGVSAPGVSIASTFPDSRYAAMSGTSMASPHVAGLAGLIRSINPNLHANEVRDIIQHTASDLGAPGQDPYFGSGLINVSKAIEESQRRAQRQNTTPDQNPQPDRHPWWWPFRSLFGLS</sequence>
<keyword evidence="13" id="KW-1185">Reference proteome</keyword>
<evidence type="ECO:0000313" key="12">
    <source>
        <dbReference type="EMBL" id="BCJ85088.1"/>
    </source>
</evidence>
<dbReference type="PROSITE" id="PS00136">
    <property type="entry name" value="SUBTILASE_ASP"/>
    <property type="match status" value="1"/>
</dbReference>
<dbReference type="InterPro" id="IPR022398">
    <property type="entry name" value="Peptidase_S8_His-AS"/>
</dbReference>
<evidence type="ECO:0000256" key="6">
    <source>
        <dbReference type="ARBA" id="ARBA00022825"/>
    </source>
</evidence>
<gene>
    <name evidence="12" type="ORF">skT53_00730</name>
</gene>
<dbReference type="PROSITE" id="PS00137">
    <property type="entry name" value="SUBTILASE_HIS"/>
    <property type="match status" value="1"/>
</dbReference>
<dbReference type="PROSITE" id="PS51892">
    <property type="entry name" value="SUBTILASE"/>
    <property type="match status" value="1"/>
</dbReference>
<dbReference type="SUPFAM" id="SSF52743">
    <property type="entry name" value="Subtilisin-like"/>
    <property type="match status" value="1"/>
</dbReference>
<dbReference type="EMBL" id="AP023366">
    <property type="protein sequence ID" value="BCJ85088.1"/>
    <property type="molecule type" value="Genomic_DNA"/>
</dbReference>
<accession>A0A7I8D4P2</accession>
<organism evidence="12 13">
    <name type="scientific">Effusibacillus dendaii</name>
    <dbReference type="NCBI Taxonomy" id="2743772"/>
    <lineage>
        <taxon>Bacteria</taxon>
        <taxon>Bacillati</taxon>
        <taxon>Bacillota</taxon>
        <taxon>Bacilli</taxon>
        <taxon>Bacillales</taxon>
        <taxon>Alicyclobacillaceae</taxon>
        <taxon>Effusibacillus</taxon>
    </lineage>
</organism>
<dbReference type="Proteomes" id="UP000593802">
    <property type="component" value="Chromosome"/>
</dbReference>
<evidence type="ECO:0000256" key="9">
    <source>
        <dbReference type="SAM" id="MobiDB-lite"/>
    </source>
</evidence>
<evidence type="ECO:0000256" key="2">
    <source>
        <dbReference type="ARBA" id="ARBA00011073"/>
    </source>
</evidence>
<evidence type="ECO:0000256" key="8">
    <source>
        <dbReference type="RuleBase" id="RU003355"/>
    </source>
</evidence>
<evidence type="ECO:0000256" key="5">
    <source>
        <dbReference type="ARBA" id="ARBA00022801"/>
    </source>
</evidence>
<dbReference type="AlphaFoldDB" id="A0A7I8D4P2"/>
<dbReference type="InterPro" id="IPR023828">
    <property type="entry name" value="Peptidase_S8_Ser-AS"/>
</dbReference>
<keyword evidence="5 7" id="KW-0378">Hydrolase</keyword>
<feature type="active site" description="Charge relay system" evidence="7">
    <location>
        <position position="563"/>
    </location>
</feature>
<protein>
    <recommendedName>
        <fullName evidence="14">Peptidase S8</fullName>
    </recommendedName>
</protein>
<dbReference type="RefSeq" id="WP_200759253.1">
    <property type="nucleotide sequence ID" value="NZ_AP023366.1"/>
</dbReference>
<dbReference type="InterPro" id="IPR036852">
    <property type="entry name" value="Peptidase_S8/S53_dom_sf"/>
</dbReference>
<comment type="similarity">
    <text evidence="2 7 8">Belongs to the peptidase S8 family.</text>
</comment>
<dbReference type="InterPro" id="IPR054399">
    <property type="entry name" value="Fervidolysin-like_N_prodom"/>
</dbReference>
<dbReference type="KEGG" id="eff:skT53_00730"/>
<keyword evidence="3" id="KW-0964">Secreted</keyword>
<feature type="active site" description="Charge relay system" evidence="7">
    <location>
        <position position="376"/>
    </location>
</feature>
<keyword evidence="6 7" id="KW-0720">Serine protease</keyword>
<dbReference type="PANTHER" id="PTHR43806:SF11">
    <property type="entry name" value="CEREVISIN-RELATED"/>
    <property type="match status" value="1"/>
</dbReference>
<dbReference type="InterPro" id="IPR023827">
    <property type="entry name" value="Peptidase_S8_Asp-AS"/>
</dbReference>
<keyword evidence="4 7" id="KW-0645">Protease</keyword>
<dbReference type="Gene3D" id="3.40.50.200">
    <property type="entry name" value="Peptidase S8/S53 domain"/>
    <property type="match status" value="1"/>
</dbReference>
<evidence type="ECO:0008006" key="14">
    <source>
        <dbReference type="Google" id="ProtNLM"/>
    </source>
</evidence>
<dbReference type="InterPro" id="IPR050131">
    <property type="entry name" value="Peptidase_S8_subtilisin-like"/>
</dbReference>
<feature type="compositionally biased region" description="Polar residues" evidence="9">
    <location>
        <begin position="628"/>
        <end position="638"/>
    </location>
</feature>
<evidence type="ECO:0000256" key="1">
    <source>
        <dbReference type="ARBA" id="ARBA00004613"/>
    </source>
</evidence>
<proteinExistence type="inferred from homology"/>
<dbReference type="PRINTS" id="PR00723">
    <property type="entry name" value="SUBTILISIN"/>
</dbReference>
<dbReference type="InterPro" id="IPR000209">
    <property type="entry name" value="Peptidase_S8/S53_dom"/>
</dbReference>
<dbReference type="GO" id="GO:0004252">
    <property type="term" value="F:serine-type endopeptidase activity"/>
    <property type="evidence" value="ECO:0007669"/>
    <property type="project" value="UniProtKB-UniRule"/>
</dbReference>
<name>A0A7I8D4P2_9BACL</name>
<comment type="subcellular location">
    <subcellularLocation>
        <location evidence="1">Secreted</location>
    </subcellularLocation>
</comment>
<dbReference type="InterPro" id="IPR015500">
    <property type="entry name" value="Peptidase_S8_subtilisin-rel"/>
</dbReference>
<evidence type="ECO:0000256" key="4">
    <source>
        <dbReference type="ARBA" id="ARBA00022670"/>
    </source>
</evidence>
<evidence type="ECO:0000313" key="13">
    <source>
        <dbReference type="Proteomes" id="UP000593802"/>
    </source>
</evidence>
<dbReference type="CDD" id="cd07484">
    <property type="entry name" value="Peptidases_S8_Thermitase_like"/>
    <property type="match status" value="1"/>
</dbReference>